<keyword evidence="1 6" id="KW-0597">Phosphoprotein</keyword>
<evidence type="ECO:0000256" key="3">
    <source>
        <dbReference type="ARBA" id="ARBA00022741"/>
    </source>
</evidence>
<feature type="binding site" evidence="6">
    <location>
        <position position="62"/>
    </location>
    <ligand>
        <name>ATP</name>
        <dbReference type="ChEBI" id="CHEBI:30616"/>
    </ligand>
</feature>
<feature type="active site" description="Phosphohistidine intermediate" evidence="6">
    <location>
        <position position="452"/>
    </location>
</feature>
<keyword evidence="2 6" id="KW-0808">Transferase</keyword>
<proteinExistence type="inferred from homology"/>
<evidence type="ECO:0000256" key="6">
    <source>
        <dbReference type="HAMAP-Rule" id="MF_00347"/>
    </source>
</evidence>
<keyword evidence="3 6" id="KW-0547">Nucleotide-binding</keyword>
<comment type="function">
    <text evidence="6 7">Catalyzes the reversible transfer of the terminal phosphate of ATP to form a long-chain polyphosphate (polyP).</text>
</comment>
<dbReference type="NCBIfam" id="NF003918">
    <property type="entry name" value="PRK05443.1-2"/>
    <property type="match status" value="1"/>
</dbReference>
<feature type="domain" description="Polyphosphate kinase C-terminal" evidence="11">
    <location>
        <begin position="525"/>
        <end position="690"/>
    </location>
</feature>
<dbReference type="NCBIfam" id="NF003921">
    <property type="entry name" value="PRK05443.2-2"/>
    <property type="match status" value="1"/>
</dbReference>
<feature type="domain" description="Polyphosphate kinase N-terminal" evidence="10">
    <location>
        <begin position="25"/>
        <end position="123"/>
    </location>
</feature>
<dbReference type="InterPro" id="IPR025200">
    <property type="entry name" value="PPK_C_dom2"/>
</dbReference>
<keyword evidence="6" id="KW-0479">Metal-binding</keyword>
<evidence type="ECO:0000259" key="11">
    <source>
        <dbReference type="Pfam" id="PF13090"/>
    </source>
</evidence>
<dbReference type="InterPro" id="IPR036832">
    <property type="entry name" value="PPK_N_dom_sf"/>
</dbReference>
<evidence type="ECO:0000313" key="14">
    <source>
        <dbReference type="Proteomes" id="UP001371218"/>
    </source>
</evidence>
<feature type="binding site" evidence="6">
    <location>
        <position position="490"/>
    </location>
    <ligand>
        <name>ATP</name>
        <dbReference type="ChEBI" id="CHEBI:30616"/>
    </ligand>
</feature>
<evidence type="ECO:0000256" key="7">
    <source>
        <dbReference type="RuleBase" id="RU003800"/>
    </source>
</evidence>
<feature type="binding site" evidence="6">
    <location>
        <position position="614"/>
    </location>
    <ligand>
        <name>ATP</name>
        <dbReference type="ChEBI" id="CHEBI:30616"/>
    </ligand>
</feature>
<reference evidence="13 14" key="1">
    <citation type="submission" date="2024-04" db="EMBL/GenBank/DDBJ databases">
        <title>Novel species of the genus Ideonella isolated from streams.</title>
        <authorList>
            <person name="Lu H."/>
        </authorList>
    </citation>
    <scope>NUCLEOTIDE SEQUENCE [LARGE SCALE GENOMIC DNA]</scope>
    <source>
        <strain evidence="13 14">DXS29W</strain>
    </source>
</reference>
<comment type="cofactor">
    <cofactor evidence="6">
        <name>Mg(2+)</name>
        <dbReference type="ChEBI" id="CHEBI:18420"/>
    </cofactor>
</comment>
<evidence type="ECO:0000259" key="9">
    <source>
        <dbReference type="Pfam" id="PF02503"/>
    </source>
</evidence>
<keyword evidence="14" id="KW-1185">Reference proteome</keyword>
<dbReference type="GO" id="GO:0008976">
    <property type="term" value="F:polyphosphate kinase activity"/>
    <property type="evidence" value="ECO:0007669"/>
    <property type="project" value="UniProtKB-EC"/>
</dbReference>
<dbReference type="NCBIfam" id="TIGR03705">
    <property type="entry name" value="poly_P_kin"/>
    <property type="match status" value="1"/>
</dbReference>
<dbReference type="Proteomes" id="UP001371218">
    <property type="component" value="Unassembled WGS sequence"/>
</dbReference>
<keyword evidence="5 6" id="KW-0067">ATP-binding</keyword>
<dbReference type="Gene3D" id="3.30.1840.10">
    <property type="entry name" value="Polyphosphate kinase middle domain"/>
    <property type="match status" value="1"/>
</dbReference>
<evidence type="ECO:0000256" key="8">
    <source>
        <dbReference type="SAM" id="MobiDB-lite"/>
    </source>
</evidence>
<feature type="domain" description="Polyphosphate kinase middle" evidence="9">
    <location>
        <begin position="133"/>
        <end position="316"/>
    </location>
</feature>
<evidence type="ECO:0000313" key="13">
    <source>
        <dbReference type="EMBL" id="MEK8032726.1"/>
    </source>
</evidence>
<dbReference type="Pfam" id="PF13089">
    <property type="entry name" value="PP_kinase_N"/>
    <property type="match status" value="1"/>
</dbReference>
<dbReference type="Pfam" id="PF02503">
    <property type="entry name" value="PP_kinase"/>
    <property type="match status" value="1"/>
</dbReference>
<feature type="binding site" evidence="6">
    <location>
        <position position="586"/>
    </location>
    <ligand>
        <name>ATP</name>
        <dbReference type="ChEBI" id="CHEBI:30616"/>
    </ligand>
</feature>
<dbReference type="Pfam" id="PF13090">
    <property type="entry name" value="PP_kinase_C"/>
    <property type="match status" value="1"/>
</dbReference>
<dbReference type="InterPro" id="IPR041108">
    <property type="entry name" value="PP_kinase_C_1"/>
</dbReference>
<dbReference type="EMBL" id="JBBUTG010000011">
    <property type="protein sequence ID" value="MEK8032726.1"/>
    <property type="molecule type" value="Genomic_DNA"/>
</dbReference>
<organism evidence="13 14">
    <name type="scientific">Ideonella lacteola</name>
    <dbReference type="NCBI Taxonomy" id="2984193"/>
    <lineage>
        <taxon>Bacteria</taxon>
        <taxon>Pseudomonadati</taxon>
        <taxon>Pseudomonadota</taxon>
        <taxon>Betaproteobacteria</taxon>
        <taxon>Burkholderiales</taxon>
        <taxon>Sphaerotilaceae</taxon>
        <taxon>Ideonella</taxon>
    </lineage>
</organism>
<keyword evidence="4 6" id="KW-0418">Kinase</keyword>
<feature type="domain" description="Polyphosphate kinase C-terminal" evidence="12">
    <location>
        <begin position="349"/>
        <end position="515"/>
    </location>
</feature>
<dbReference type="RefSeq" id="WP_341427141.1">
    <property type="nucleotide sequence ID" value="NZ_JBBUTG010000011.1"/>
</dbReference>
<dbReference type="EC" id="2.7.4.1" evidence="6 7"/>
<feature type="binding site" evidence="6">
    <location>
        <position position="422"/>
    </location>
    <ligand>
        <name>Mg(2+)</name>
        <dbReference type="ChEBI" id="CHEBI:18420"/>
    </ligand>
</feature>
<evidence type="ECO:0000259" key="12">
    <source>
        <dbReference type="Pfam" id="PF17941"/>
    </source>
</evidence>
<dbReference type="PANTHER" id="PTHR30218:SF0">
    <property type="entry name" value="POLYPHOSPHATE KINASE"/>
    <property type="match status" value="1"/>
</dbReference>
<comment type="caution">
    <text evidence="13">The sequence shown here is derived from an EMBL/GenBank/DDBJ whole genome shotgun (WGS) entry which is preliminary data.</text>
</comment>
<dbReference type="Gene3D" id="3.30.870.10">
    <property type="entry name" value="Endonuclease Chain A"/>
    <property type="match status" value="2"/>
</dbReference>
<feature type="binding site" evidence="6">
    <location>
        <position position="392"/>
    </location>
    <ligand>
        <name>Mg(2+)</name>
        <dbReference type="ChEBI" id="CHEBI:18420"/>
    </ligand>
</feature>
<dbReference type="Pfam" id="PF17941">
    <property type="entry name" value="PP_kinase_C_1"/>
    <property type="match status" value="1"/>
</dbReference>
<comment type="similarity">
    <text evidence="6 7">Belongs to the polyphosphate kinase 1 (PPK1) family.</text>
</comment>
<dbReference type="InterPro" id="IPR036830">
    <property type="entry name" value="PP_kinase_middle_dom_sf"/>
</dbReference>
<dbReference type="PANTHER" id="PTHR30218">
    <property type="entry name" value="POLYPHOSPHATE KINASE"/>
    <property type="match status" value="1"/>
</dbReference>
<dbReference type="InterPro" id="IPR025198">
    <property type="entry name" value="PPK_N_dom"/>
</dbReference>
<evidence type="ECO:0000259" key="10">
    <source>
        <dbReference type="Pfam" id="PF13089"/>
    </source>
</evidence>
<evidence type="ECO:0000256" key="5">
    <source>
        <dbReference type="ARBA" id="ARBA00022840"/>
    </source>
</evidence>
<name>A0ABU9BRY4_9BURK</name>
<evidence type="ECO:0000256" key="4">
    <source>
        <dbReference type="ARBA" id="ARBA00022777"/>
    </source>
</evidence>
<dbReference type="Gene3D" id="1.20.58.310">
    <property type="entry name" value="Polyphosphate kinase N-terminal domain"/>
    <property type="match status" value="1"/>
</dbReference>
<gene>
    <name evidence="13" type="primary">ppk1</name>
    <name evidence="6" type="synonym">ppk</name>
    <name evidence="13" type="ORF">AACH06_18045</name>
</gene>
<dbReference type="SUPFAM" id="SSF56024">
    <property type="entry name" value="Phospholipase D/nuclease"/>
    <property type="match status" value="2"/>
</dbReference>
<dbReference type="SUPFAM" id="SSF143724">
    <property type="entry name" value="PHP14-like"/>
    <property type="match status" value="1"/>
</dbReference>
<dbReference type="InterPro" id="IPR024953">
    <property type="entry name" value="PP_kinase_middle"/>
</dbReference>
<evidence type="ECO:0000256" key="2">
    <source>
        <dbReference type="ARBA" id="ARBA00022679"/>
    </source>
</evidence>
<dbReference type="CDD" id="cd09165">
    <property type="entry name" value="PLDc_PaPPK1_C1_like"/>
    <property type="match status" value="1"/>
</dbReference>
<dbReference type="PIRSF" id="PIRSF015589">
    <property type="entry name" value="PP_kinase"/>
    <property type="match status" value="1"/>
</dbReference>
<dbReference type="HAMAP" id="MF_00347">
    <property type="entry name" value="Polyphosphate_kinase"/>
    <property type="match status" value="1"/>
</dbReference>
<dbReference type="InterPro" id="IPR003414">
    <property type="entry name" value="PP_kinase"/>
</dbReference>
<feature type="compositionally biased region" description="Low complexity" evidence="8">
    <location>
        <begin position="9"/>
        <end position="20"/>
    </location>
</feature>
<evidence type="ECO:0000256" key="1">
    <source>
        <dbReference type="ARBA" id="ARBA00022553"/>
    </source>
</evidence>
<dbReference type="SUPFAM" id="SSF140356">
    <property type="entry name" value="PPK N-terminal domain-like"/>
    <property type="match status" value="1"/>
</dbReference>
<sequence length="714" mass="79951">MSDFLPSTAPVDGPAPGAAGSPALLNREQAILEFNRRVLAQARRDDVPLLERLRYVTIVSSNLDEFFEVRFADTLEAARAAPGDASRTDLAAVASRAHALIDEQYAVFNDEVMPALARHGIEVINHEDRNDAQRQWVAGFFEREVRPLLIPVGLDPAHPFPQVANKSLNFIVRLGGRDAFGRESQIAIVKVPRVLPRVIRLPDHVCRAGQQGFVLLSSVIRAHLQELFPGREVESFSQFRVTRDSDLEVDEDDVTNLRQALRTGLTTRHFGLAIRLEVVSSCPEQLWRFLLEQFGLPEAALYRVNGPVNLVRLNQLIDQADDLAGDAALRFAPHEPAWPEGRLPRHRSFFETLREQDVLLHHPFESFEPVVEFLRQAVHDPDVLAIRQTVYRTGEKSVLMDLLIEAARRGKEVMVVVELKARFDEEANINWAERLEAVGAQVVYGIVGLKTHAKLLLVTRRETNPRGVTHLRRYVHLSTGNYNPKTARLYTDIGYLTSDPGIAADADGVFQQIASLTRVKPPRHLLTAPFVLHRRLVKHVAQVTEAARAGRAARIVVKCNALTEPAMIHALIEAGRAGAQVDLVVRGACMLPPGIAGQTDHIRVRSVIGRFLEHSRILYFRWGDADDEEALYLSSADWMGRNMFRRIELAWPVRDPKLRQRVIDECLVPYLYDGRDAWLLQPDGRYVPAQGGASAQQALMKRFAPPLPGGEAAQ</sequence>
<feature type="region of interest" description="Disordered" evidence="8">
    <location>
        <begin position="1"/>
        <end position="20"/>
    </location>
</feature>
<protein>
    <recommendedName>
        <fullName evidence="6 7">Polyphosphate kinase</fullName>
        <ecNumber evidence="6 7">2.7.4.1</ecNumber>
    </recommendedName>
    <alternativeName>
        <fullName evidence="6">ATP-polyphosphate phosphotransferase</fullName>
    </alternativeName>
    <alternativeName>
        <fullName evidence="6">Polyphosphoric acid kinase</fullName>
    </alternativeName>
</protein>
<comment type="catalytic activity">
    <reaction evidence="6 7">
        <text>[phosphate](n) + ATP = [phosphate](n+1) + ADP</text>
        <dbReference type="Rhea" id="RHEA:19573"/>
        <dbReference type="Rhea" id="RHEA-COMP:9859"/>
        <dbReference type="Rhea" id="RHEA-COMP:14280"/>
        <dbReference type="ChEBI" id="CHEBI:16838"/>
        <dbReference type="ChEBI" id="CHEBI:30616"/>
        <dbReference type="ChEBI" id="CHEBI:456216"/>
        <dbReference type="EC" id="2.7.4.1"/>
    </reaction>
</comment>
<accession>A0ABU9BRY4</accession>
<comment type="PTM">
    <text evidence="6 7">An intermediate of this reaction is the autophosphorylated ppk in which a phosphate is covalently linked to a histidine residue through a N-P bond.</text>
</comment>
<keyword evidence="6" id="KW-0460">Magnesium</keyword>